<dbReference type="InterPro" id="IPR036390">
    <property type="entry name" value="WH_DNA-bd_sf"/>
</dbReference>
<evidence type="ECO:0000313" key="5">
    <source>
        <dbReference type="EMBL" id="MBZ2164622.1"/>
    </source>
</evidence>
<dbReference type="SUPFAM" id="SSF81301">
    <property type="entry name" value="Nucleotidyltransferase"/>
    <property type="match status" value="1"/>
</dbReference>
<feature type="domain" description="Polymerase beta nucleotidyltransferase" evidence="4">
    <location>
        <begin position="101"/>
        <end position="141"/>
    </location>
</feature>
<dbReference type="Gene3D" id="1.10.10.10">
    <property type="entry name" value="Winged helix-like DNA-binding domain superfamily/Winged helix DNA-binding domain"/>
    <property type="match status" value="1"/>
</dbReference>
<organism evidence="5 6">
    <name type="scientific">Methanobacterium spitsbergense</name>
    <dbReference type="NCBI Taxonomy" id="2874285"/>
    <lineage>
        <taxon>Archaea</taxon>
        <taxon>Methanobacteriati</taxon>
        <taxon>Methanobacteriota</taxon>
        <taxon>Methanomada group</taxon>
        <taxon>Methanobacteria</taxon>
        <taxon>Methanobacteriales</taxon>
        <taxon>Methanobacteriaceae</taxon>
        <taxon>Methanobacterium</taxon>
    </lineage>
</organism>
<reference evidence="6" key="1">
    <citation type="journal article" date="2022" name="Microbiol. Resour. Announc.">
        <title>Draft Genome Sequence of a Methanogenic Archaeon from West Spitsbergen Permafrost.</title>
        <authorList>
            <person name="Trubitsyn V."/>
            <person name="Rivkina E."/>
            <person name="Shcherbakova V."/>
        </authorList>
    </citation>
    <scope>NUCLEOTIDE SEQUENCE [LARGE SCALE GENOMIC DNA]</scope>
    <source>
        <strain evidence="6">VT</strain>
    </source>
</reference>
<keyword evidence="6" id="KW-1185">Reference proteome</keyword>
<accession>A0A8T5ULA1</accession>
<dbReference type="InterPro" id="IPR043519">
    <property type="entry name" value="NT_sf"/>
</dbReference>
<dbReference type="Proteomes" id="UP000825933">
    <property type="component" value="Unassembled WGS sequence"/>
</dbReference>
<evidence type="ECO:0000256" key="2">
    <source>
        <dbReference type="ARBA" id="ARBA00047518"/>
    </source>
</evidence>
<comment type="caution">
    <text evidence="5">The sequence shown here is derived from an EMBL/GenBank/DDBJ whole genome shotgun (WGS) entry which is preliminary data.</text>
</comment>
<dbReference type="AlphaFoldDB" id="A0A8T5ULA1"/>
<dbReference type="InterPro" id="IPR036388">
    <property type="entry name" value="WH-like_DNA-bd_sf"/>
</dbReference>
<dbReference type="EMBL" id="JAIOUQ010000002">
    <property type="protein sequence ID" value="MBZ2164622.1"/>
    <property type="molecule type" value="Genomic_DNA"/>
</dbReference>
<proteinExistence type="predicted"/>
<dbReference type="Gene3D" id="3.30.460.10">
    <property type="entry name" value="Beta Polymerase, domain 2"/>
    <property type="match status" value="1"/>
</dbReference>
<evidence type="ECO:0000259" key="4">
    <source>
        <dbReference type="Pfam" id="PF18765"/>
    </source>
</evidence>
<dbReference type="RefSeq" id="WP_223790303.1">
    <property type="nucleotide sequence ID" value="NZ_JAIOUQ010000002.1"/>
</dbReference>
<comment type="catalytic activity">
    <reaction evidence="2">
        <text>O-(5'-adenylyl)-L-tyrosyl-[protein] + ATP = O-[5'-(adenylyl-(5'-&gt;3')-adenylyl)]-L-tyrosyl-[protein] + diphosphate</text>
        <dbReference type="Rhea" id="RHEA:66528"/>
        <dbReference type="Rhea" id="RHEA-COMP:13846"/>
        <dbReference type="Rhea" id="RHEA-COMP:17046"/>
        <dbReference type="ChEBI" id="CHEBI:30616"/>
        <dbReference type="ChEBI" id="CHEBI:33019"/>
        <dbReference type="ChEBI" id="CHEBI:83624"/>
        <dbReference type="ChEBI" id="CHEBI:167160"/>
    </reaction>
</comment>
<dbReference type="CDD" id="cd05403">
    <property type="entry name" value="NT_KNTase_like"/>
    <property type="match status" value="1"/>
</dbReference>
<sequence>MKDNTNKIITALLENGSKHTNIRQISQDIKMNYSNVHRIFRNLHELNLVSLEKHGKSSEYSLIKKINPLIFKAEYLRSKNLLDHNKDLKILQMKLMSLKFPFIALIFGSYTKKTASKSSDIDLMIISEKEREKEFERIINLLPLDIHLVTLNFEEFLSMAKNSDFSVVSEAIKFNILLVGIEDYYRMLENVG</sequence>
<name>A0A8T5ULA1_9EURY</name>
<dbReference type="EC" id="2.7.7.108" evidence="1"/>
<protein>
    <recommendedName>
        <fullName evidence="1">protein adenylyltransferase</fullName>
        <ecNumber evidence="1">2.7.7.108</ecNumber>
    </recommendedName>
</protein>
<dbReference type="InterPro" id="IPR041633">
    <property type="entry name" value="Polbeta"/>
</dbReference>
<dbReference type="Pfam" id="PF18765">
    <property type="entry name" value="Polbeta"/>
    <property type="match status" value="1"/>
</dbReference>
<dbReference type="SUPFAM" id="SSF46785">
    <property type="entry name" value="Winged helix' DNA-binding domain"/>
    <property type="match status" value="1"/>
</dbReference>
<comment type="catalytic activity">
    <reaction evidence="3">
        <text>L-tyrosyl-[protein] + ATP = O-(5'-adenylyl)-L-tyrosyl-[protein] + diphosphate</text>
        <dbReference type="Rhea" id="RHEA:54288"/>
        <dbReference type="Rhea" id="RHEA-COMP:10136"/>
        <dbReference type="Rhea" id="RHEA-COMP:13846"/>
        <dbReference type="ChEBI" id="CHEBI:30616"/>
        <dbReference type="ChEBI" id="CHEBI:33019"/>
        <dbReference type="ChEBI" id="CHEBI:46858"/>
        <dbReference type="ChEBI" id="CHEBI:83624"/>
        <dbReference type="EC" id="2.7.7.108"/>
    </reaction>
</comment>
<evidence type="ECO:0000256" key="3">
    <source>
        <dbReference type="ARBA" id="ARBA00048696"/>
    </source>
</evidence>
<evidence type="ECO:0000313" key="6">
    <source>
        <dbReference type="Proteomes" id="UP000825933"/>
    </source>
</evidence>
<evidence type="ECO:0000256" key="1">
    <source>
        <dbReference type="ARBA" id="ARBA00034531"/>
    </source>
</evidence>
<gene>
    <name evidence="5" type="ORF">K8N75_00945</name>
</gene>
<dbReference type="GO" id="GO:0070733">
    <property type="term" value="F:AMPylase activity"/>
    <property type="evidence" value="ECO:0007669"/>
    <property type="project" value="UniProtKB-EC"/>
</dbReference>